<evidence type="ECO:0000313" key="2">
    <source>
        <dbReference type="Proteomes" id="UP000033647"/>
    </source>
</evidence>
<dbReference type="OrthoDB" id="10455463at2759"/>
<evidence type="ECO:0000313" key="1">
    <source>
        <dbReference type="EMBL" id="KJX95467.1"/>
    </source>
</evidence>
<organism evidence="1 2">
    <name type="scientific">Zymoseptoria brevis</name>
    <dbReference type="NCBI Taxonomy" id="1047168"/>
    <lineage>
        <taxon>Eukaryota</taxon>
        <taxon>Fungi</taxon>
        <taxon>Dikarya</taxon>
        <taxon>Ascomycota</taxon>
        <taxon>Pezizomycotina</taxon>
        <taxon>Dothideomycetes</taxon>
        <taxon>Dothideomycetidae</taxon>
        <taxon>Mycosphaerellales</taxon>
        <taxon>Mycosphaerellaceae</taxon>
        <taxon>Zymoseptoria</taxon>
    </lineage>
</organism>
<keyword evidence="2" id="KW-1185">Reference proteome</keyword>
<sequence length="210" mass="23336">MNTTPMSAIWQSLPLEITTMILVETALLPLKVHAHSYLHHRYISALETTNPPSTNAWQAVLSALAINHSTRRAVIHALNTHGAIEHKEDPGVAYTAHFGPQPSWALLAHFRWVFVSVEDRMDRDDVRLFVRMPVPGAVRAVERFEIIGVKPSPMQATDIEVAGLAARVLGRVWVLGMRGCWLFSTVGGGDIADTIADVAEVRTLLFWEEE</sequence>
<dbReference type="Proteomes" id="UP000033647">
    <property type="component" value="Unassembled WGS sequence"/>
</dbReference>
<gene>
    <name evidence="1" type="ORF">TI39_contig4111g00022</name>
</gene>
<dbReference type="AlphaFoldDB" id="A0A0F4GES9"/>
<reference evidence="1 2" key="1">
    <citation type="submission" date="2015-03" db="EMBL/GenBank/DDBJ databases">
        <title>RNA-seq based gene annotation and comparative genomics of four Zymoseptoria species reveal species-specific pathogenicity related genes and transposable element activity.</title>
        <authorList>
            <person name="Grandaubert J."/>
            <person name="Bhattacharyya A."/>
            <person name="Stukenbrock E.H."/>
        </authorList>
    </citation>
    <scope>NUCLEOTIDE SEQUENCE [LARGE SCALE GENOMIC DNA]</scope>
    <source>
        <strain evidence="1 2">Zb18110</strain>
    </source>
</reference>
<proteinExistence type="predicted"/>
<protein>
    <submittedName>
        <fullName evidence="1">Uncharacterized protein</fullName>
    </submittedName>
</protein>
<accession>A0A0F4GES9</accession>
<dbReference type="EMBL" id="LAFY01004071">
    <property type="protein sequence ID" value="KJX95467.1"/>
    <property type="molecule type" value="Genomic_DNA"/>
</dbReference>
<name>A0A0F4GES9_9PEZI</name>
<comment type="caution">
    <text evidence="1">The sequence shown here is derived from an EMBL/GenBank/DDBJ whole genome shotgun (WGS) entry which is preliminary data.</text>
</comment>